<name>A0A507B382_9PEZI</name>
<dbReference type="GeneID" id="41968048"/>
<sequence>MGRKKSKRPEIVSRWQTYHGKGDLADWQRLMQDLGISGDFRSKAQCRKRAQALIRVWVNIYDFLDAVDNGSPVQFFPNQHKLAQYTVNESKIFPKRFIEKGSPLAALRAKIL</sequence>
<dbReference type="Proteomes" id="UP000319257">
    <property type="component" value="Unassembled WGS sequence"/>
</dbReference>
<dbReference type="OrthoDB" id="6105938at2759"/>
<keyword evidence="2" id="KW-1185">Reference proteome</keyword>
<dbReference type="RefSeq" id="XP_030995918.1">
    <property type="nucleotide sequence ID" value="XM_031140602.1"/>
</dbReference>
<accession>A0A507B382</accession>
<evidence type="ECO:0000313" key="2">
    <source>
        <dbReference type="Proteomes" id="UP000319257"/>
    </source>
</evidence>
<gene>
    <name evidence="1" type="ORF">E0L32_000601</name>
</gene>
<dbReference type="PANTHER" id="PTHR38846">
    <property type="entry name" value="C3H1-TYPE DOMAIN-CONTAINING PROTEIN"/>
    <property type="match status" value="1"/>
</dbReference>
<dbReference type="AlphaFoldDB" id="A0A507B382"/>
<protein>
    <submittedName>
        <fullName evidence="1">Uncharacterized protein</fullName>
    </submittedName>
</protein>
<evidence type="ECO:0000313" key="1">
    <source>
        <dbReference type="EMBL" id="TPX14207.1"/>
    </source>
</evidence>
<proteinExistence type="predicted"/>
<reference evidence="1 2" key="1">
    <citation type="submission" date="2019-06" db="EMBL/GenBank/DDBJ databases">
        <title>Draft genome sequence of the filamentous fungus Phialemoniopsis curvata isolated from diesel fuel.</title>
        <authorList>
            <person name="Varaljay V.A."/>
            <person name="Lyon W.J."/>
            <person name="Crouch A.L."/>
            <person name="Drake C.E."/>
            <person name="Hollomon J.M."/>
            <person name="Nadeau L.J."/>
            <person name="Nunn H.S."/>
            <person name="Stevenson B.S."/>
            <person name="Bojanowski C.L."/>
            <person name="Crookes-Goodson W.J."/>
        </authorList>
    </citation>
    <scope>NUCLEOTIDE SEQUENCE [LARGE SCALE GENOMIC DNA]</scope>
    <source>
        <strain evidence="1 2">D216</strain>
    </source>
</reference>
<dbReference type="InParanoid" id="A0A507B382"/>
<dbReference type="EMBL" id="SKBQ01000002">
    <property type="protein sequence ID" value="TPX14207.1"/>
    <property type="molecule type" value="Genomic_DNA"/>
</dbReference>
<comment type="caution">
    <text evidence="1">The sequence shown here is derived from an EMBL/GenBank/DDBJ whole genome shotgun (WGS) entry which is preliminary data.</text>
</comment>
<dbReference type="PANTHER" id="PTHR38846:SF1">
    <property type="entry name" value="C3H1-TYPE DOMAIN-CONTAINING PROTEIN"/>
    <property type="match status" value="1"/>
</dbReference>
<organism evidence="1 2">
    <name type="scientific">Thyridium curvatum</name>
    <dbReference type="NCBI Taxonomy" id="1093900"/>
    <lineage>
        <taxon>Eukaryota</taxon>
        <taxon>Fungi</taxon>
        <taxon>Dikarya</taxon>
        <taxon>Ascomycota</taxon>
        <taxon>Pezizomycotina</taxon>
        <taxon>Sordariomycetes</taxon>
        <taxon>Sordariomycetidae</taxon>
        <taxon>Thyridiales</taxon>
        <taxon>Thyridiaceae</taxon>
        <taxon>Thyridium</taxon>
    </lineage>
</organism>